<dbReference type="Proteomes" id="UP000018320">
    <property type="component" value="Unassembled WGS sequence"/>
</dbReference>
<feature type="region of interest" description="Disordered" evidence="1">
    <location>
        <begin position="156"/>
        <end position="177"/>
    </location>
</feature>
<dbReference type="VEuPathDB" id="GiardiaDB:QR46_1093"/>
<name>V6TM25_GIAIN</name>
<evidence type="ECO:0000313" key="2">
    <source>
        <dbReference type="EMBL" id="ESU39776.1"/>
    </source>
</evidence>
<dbReference type="VEuPathDB" id="GiardiaDB:DHA2_14675"/>
<dbReference type="EMBL" id="AHGT01000001">
    <property type="protein sequence ID" value="ESU39776.1"/>
    <property type="molecule type" value="Genomic_DNA"/>
</dbReference>
<dbReference type="AlphaFoldDB" id="V6TM25"/>
<evidence type="ECO:0000313" key="3">
    <source>
        <dbReference type="Proteomes" id="UP000018320"/>
    </source>
</evidence>
<evidence type="ECO:0000256" key="1">
    <source>
        <dbReference type="SAM" id="MobiDB-lite"/>
    </source>
</evidence>
<comment type="caution">
    <text evidence="2">The sequence shown here is derived from an EMBL/GenBank/DDBJ whole genome shotgun (WGS) entry which is preliminary data.</text>
</comment>
<organism evidence="2 3">
    <name type="scientific">Giardia intestinalis</name>
    <name type="common">Giardia lamblia</name>
    <dbReference type="NCBI Taxonomy" id="5741"/>
    <lineage>
        <taxon>Eukaryota</taxon>
        <taxon>Metamonada</taxon>
        <taxon>Diplomonadida</taxon>
        <taxon>Hexamitidae</taxon>
        <taxon>Giardiinae</taxon>
        <taxon>Giardia</taxon>
    </lineage>
</organism>
<gene>
    <name evidence="2" type="ORF">DHA2_14675</name>
</gene>
<accession>V6TM25</accession>
<reference evidence="3" key="1">
    <citation type="submission" date="2012-02" db="EMBL/GenBank/DDBJ databases">
        <title>Genome sequencing of Giardia lamblia Genotypes A2 and B isolates (DH and GS) and comparative analysis with the genomes of Genotypes A1 and E (WB and Pig).</title>
        <authorList>
            <person name="Adam R."/>
            <person name="Dahlstrom E."/>
            <person name="Martens C."/>
            <person name="Bruno D."/>
            <person name="Barbian K."/>
            <person name="Porcella S.F."/>
            <person name="Nash T."/>
        </authorList>
    </citation>
    <scope>NUCLEOTIDE SEQUENCE</scope>
    <source>
        <strain evidence="3">DH</strain>
    </source>
</reference>
<reference evidence="2 3" key="2">
    <citation type="journal article" date="2013" name="Genome Biol. Evol.">
        <title>Genome sequencing of Giardia lamblia genotypes A2 and B isolates (DH and GS) and comparative analysis with the genomes of genotypes A1 and E (WB and Pig).</title>
        <authorList>
            <person name="Adam R.D."/>
            <person name="Dahlstrom E.W."/>
            <person name="Martens C.A."/>
            <person name="Bruno D.P."/>
            <person name="Barbian K.D."/>
            <person name="Ricklefs S.M."/>
            <person name="Hernandez M.M."/>
            <person name="Narla N.P."/>
            <person name="Patel R.B."/>
            <person name="Porcella S.F."/>
            <person name="Nash T.E."/>
        </authorList>
    </citation>
    <scope>NUCLEOTIDE SEQUENCE [LARGE SCALE GENOMIC DNA]</scope>
    <source>
        <strain evidence="2 3">DH</strain>
    </source>
</reference>
<dbReference type="VEuPathDB" id="GiardiaDB:GL50581_2107"/>
<proteinExistence type="predicted"/>
<sequence>MTLNTMFTMDKGLSGNAIMTETAGALGNIFSDNHQLARDRYNLLEALLRDILLLAETFALTRGGSYISVRDLVDAYKVVRRPFSPVAARLYTRDVFLTSTDQSYISVSDSSAKFFSPPKLSIDTFYSFYKGRQPLIPQNPPIADIVSTYGQFTDGAGASKEAAEEGPSHNVRQSNQESVSLVPTITPELSFLVKEVLYHAENSTNDNKSYMLRRISNAQFEKVSNALPQHLILLIESSHEQGDLTKLLSNLKVLLTLILPYGTHFISYLNILIPLMIKLSAVNNLTSDLNVSPSDTDFSAVLSACEMFEPSDIAKLKALALNAQTTESSSEKSKLNPGVLSAHKCSIMIRQLSASILSHLAMLALTFDPHINEKIGSVLINTFIKNSHGICSWGLISALTAVSSNNCIGLFMDKLLSCSERDTLVEILRKPSLQYSVLGLDGGWTLLKESVRSRIETIQDLTGGEFVDGTIKLFKIPLSALVDFLGPDLLS</sequence>
<dbReference type="VEuPathDB" id="GiardiaDB:GL50803_0014675"/>
<protein>
    <submittedName>
        <fullName evidence="2">Uncharacterized protein</fullName>
    </submittedName>
</protein>